<dbReference type="GO" id="GO:0030544">
    <property type="term" value="F:Hsp70 protein binding"/>
    <property type="evidence" value="ECO:0007669"/>
    <property type="project" value="TreeGrafter"/>
</dbReference>
<dbReference type="InterPro" id="IPR001623">
    <property type="entry name" value="DnaJ_domain"/>
</dbReference>
<feature type="domain" description="J" evidence="7">
    <location>
        <begin position="106"/>
        <end position="162"/>
    </location>
</feature>
<evidence type="ECO:0000256" key="3">
    <source>
        <dbReference type="ARBA" id="ARBA00022989"/>
    </source>
</evidence>
<evidence type="ECO:0000256" key="1">
    <source>
        <dbReference type="ARBA" id="ARBA00004167"/>
    </source>
</evidence>
<organism evidence="8 9">
    <name type="scientific">Acropora cervicornis</name>
    <name type="common">Staghorn coral</name>
    <dbReference type="NCBI Taxonomy" id="6130"/>
    <lineage>
        <taxon>Eukaryota</taxon>
        <taxon>Metazoa</taxon>
        <taxon>Cnidaria</taxon>
        <taxon>Anthozoa</taxon>
        <taxon>Hexacorallia</taxon>
        <taxon>Scleractinia</taxon>
        <taxon>Astrocoeniina</taxon>
        <taxon>Acroporidae</taxon>
        <taxon>Acropora</taxon>
    </lineage>
</organism>
<name>A0AAD9QEI2_ACRCE</name>
<protein>
    <submittedName>
        <fullName evidence="8">DnaJ-like protein subfamily B member 14</fullName>
    </submittedName>
</protein>
<reference evidence="8" key="2">
    <citation type="journal article" date="2023" name="Science">
        <title>Genomic signatures of disease resistance in endangered staghorn corals.</title>
        <authorList>
            <person name="Vollmer S.V."/>
            <person name="Selwyn J.D."/>
            <person name="Despard B.A."/>
            <person name="Roesel C.L."/>
        </authorList>
    </citation>
    <scope>NUCLEOTIDE SEQUENCE</scope>
    <source>
        <strain evidence="8">K2</strain>
    </source>
</reference>
<evidence type="ECO:0000256" key="5">
    <source>
        <dbReference type="SAM" id="MobiDB-lite"/>
    </source>
</evidence>
<dbReference type="SMART" id="SM00271">
    <property type="entry name" value="DnaJ"/>
    <property type="match status" value="1"/>
</dbReference>
<evidence type="ECO:0000256" key="4">
    <source>
        <dbReference type="ARBA" id="ARBA00023136"/>
    </source>
</evidence>
<dbReference type="AlphaFoldDB" id="A0AAD9QEI2"/>
<dbReference type="InterPro" id="IPR036869">
    <property type="entry name" value="J_dom_sf"/>
</dbReference>
<proteinExistence type="predicted"/>
<evidence type="ECO:0000256" key="6">
    <source>
        <dbReference type="SAM" id="Phobius"/>
    </source>
</evidence>
<sequence>MDGNKDEAIKCRELAEKYIREGNKEKALKFLAKSNKLYPSKEVEELISTLSRNGMSTDGSHKHKQNGENVRQRSTRESANGEAVREEKSYTPEQLQAVKNIKECKDYYEILGVSKDATEADLKKQYKRLALQFHPDKNSAPGASEAFKAIGNAFAVVSICKEDIVGEGMGMNISAFLQTVIQFLPIIMLVGLSIMSSFMLQDPPYSLQRTGSYYIERTTAIRKIPFYVQDDFVDKYSSKLKMIERRVEEDYIGKLQTQCYRERQYREEVRARARFWRDQSLLDRANAMPLKSCDALERIANRG</sequence>
<reference evidence="8" key="1">
    <citation type="journal article" date="2023" name="G3 (Bethesda)">
        <title>Whole genome assembly and annotation of the endangered Caribbean coral Acropora cervicornis.</title>
        <authorList>
            <person name="Selwyn J.D."/>
            <person name="Vollmer S.V."/>
        </authorList>
    </citation>
    <scope>NUCLEOTIDE SEQUENCE</scope>
    <source>
        <strain evidence="8">K2</strain>
    </source>
</reference>
<dbReference type="CDD" id="cd06257">
    <property type="entry name" value="DnaJ"/>
    <property type="match status" value="1"/>
</dbReference>
<feature type="region of interest" description="Disordered" evidence="5">
    <location>
        <begin position="52"/>
        <end position="91"/>
    </location>
</feature>
<comment type="subcellular location">
    <subcellularLocation>
        <location evidence="1">Membrane</location>
        <topology evidence="1">Single-pass membrane protein</topology>
    </subcellularLocation>
</comment>
<gene>
    <name evidence="8" type="ORF">P5673_017454</name>
</gene>
<dbReference type="InterPro" id="IPR015399">
    <property type="entry name" value="DUF1977_DnaJ-like"/>
</dbReference>
<dbReference type="GO" id="GO:0005789">
    <property type="term" value="C:endoplasmic reticulum membrane"/>
    <property type="evidence" value="ECO:0007669"/>
    <property type="project" value="TreeGrafter"/>
</dbReference>
<evidence type="ECO:0000259" key="7">
    <source>
        <dbReference type="PROSITE" id="PS50076"/>
    </source>
</evidence>
<dbReference type="Pfam" id="PF00226">
    <property type="entry name" value="DnaJ"/>
    <property type="match status" value="1"/>
</dbReference>
<keyword evidence="4 6" id="KW-0472">Membrane</keyword>
<dbReference type="Proteomes" id="UP001249851">
    <property type="component" value="Unassembled WGS sequence"/>
</dbReference>
<dbReference type="Gene3D" id="1.10.287.110">
    <property type="entry name" value="DnaJ domain"/>
    <property type="match status" value="1"/>
</dbReference>
<evidence type="ECO:0000313" key="9">
    <source>
        <dbReference type="Proteomes" id="UP001249851"/>
    </source>
</evidence>
<dbReference type="GO" id="GO:0071218">
    <property type="term" value="P:cellular response to misfolded protein"/>
    <property type="evidence" value="ECO:0007669"/>
    <property type="project" value="TreeGrafter"/>
</dbReference>
<dbReference type="PANTHER" id="PTHR43908">
    <property type="entry name" value="AT29763P-RELATED"/>
    <property type="match status" value="1"/>
</dbReference>
<dbReference type="Pfam" id="PF09320">
    <property type="entry name" value="DUF1977"/>
    <property type="match status" value="1"/>
</dbReference>
<dbReference type="SUPFAM" id="SSF46565">
    <property type="entry name" value="Chaperone J-domain"/>
    <property type="match status" value="1"/>
</dbReference>
<evidence type="ECO:0000256" key="2">
    <source>
        <dbReference type="ARBA" id="ARBA00022692"/>
    </source>
</evidence>
<comment type="caution">
    <text evidence="8">The sequence shown here is derived from an EMBL/GenBank/DDBJ whole genome shotgun (WGS) entry which is preliminary data.</text>
</comment>
<keyword evidence="3 6" id="KW-1133">Transmembrane helix</keyword>
<keyword evidence="9" id="KW-1185">Reference proteome</keyword>
<dbReference type="PANTHER" id="PTHR43908:SF3">
    <property type="entry name" value="AT29763P-RELATED"/>
    <property type="match status" value="1"/>
</dbReference>
<dbReference type="PROSITE" id="PS50076">
    <property type="entry name" value="DNAJ_2"/>
    <property type="match status" value="1"/>
</dbReference>
<dbReference type="InterPro" id="IPR051100">
    <property type="entry name" value="DnaJ_subfamily_B/C"/>
</dbReference>
<keyword evidence="2 6" id="KW-0812">Transmembrane</keyword>
<evidence type="ECO:0000313" key="8">
    <source>
        <dbReference type="EMBL" id="KAK2559887.1"/>
    </source>
</evidence>
<feature type="transmembrane region" description="Helical" evidence="6">
    <location>
        <begin position="180"/>
        <end position="200"/>
    </location>
</feature>
<dbReference type="PRINTS" id="PR00625">
    <property type="entry name" value="JDOMAIN"/>
</dbReference>
<accession>A0AAD9QEI2</accession>
<dbReference type="EMBL" id="JARQWQ010000038">
    <property type="protein sequence ID" value="KAK2559887.1"/>
    <property type="molecule type" value="Genomic_DNA"/>
</dbReference>